<evidence type="ECO:0000256" key="6">
    <source>
        <dbReference type="ARBA" id="ARBA00022918"/>
    </source>
</evidence>
<dbReference type="InterPro" id="IPR012337">
    <property type="entry name" value="RNaseH-like_sf"/>
</dbReference>
<feature type="domain" description="Integrase catalytic" evidence="7">
    <location>
        <begin position="4"/>
        <end position="92"/>
    </location>
</feature>
<name>A0AAV7QAY9_PLEWA</name>
<evidence type="ECO:0000313" key="8">
    <source>
        <dbReference type="EMBL" id="KAJ1136734.1"/>
    </source>
</evidence>
<evidence type="ECO:0000259" key="7">
    <source>
        <dbReference type="PROSITE" id="PS50994"/>
    </source>
</evidence>
<evidence type="ECO:0000313" key="9">
    <source>
        <dbReference type="Proteomes" id="UP001066276"/>
    </source>
</evidence>
<gene>
    <name evidence="8" type="ORF">NDU88_003149</name>
</gene>
<keyword evidence="3" id="KW-0540">Nuclease</keyword>
<dbReference type="EMBL" id="JANPWB010000010">
    <property type="protein sequence ID" value="KAJ1136734.1"/>
    <property type="molecule type" value="Genomic_DNA"/>
</dbReference>
<feature type="non-terminal residue" evidence="8">
    <location>
        <position position="92"/>
    </location>
</feature>
<dbReference type="PANTHER" id="PTHR41694:SF3">
    <property type="entry name" value="RNA-DIRECTED DNA POLYMERASE-RELATED"/>
    <property type="match status" value="1"/>
</dbReference>
<keyword evidence="2" id="KW-0548">Nucleotidyltransferase</keyword>
<dbReference type="GO" id="GO:0003964">
    <property type="term" value="F:RNA-directed DNA polymerase activity"/>
    <property type="evidence" value="ECO:0007669"/>
    <property type="project" value="UniProtKB-KW"/>
</dbReference>
<dbReference type="PROSITE" id="PS50994">
    <property type="entry name" value="INTEGRASE"/>
    <property type="match status" value="1"/>
</dbReference>
<protein>
    <recommendedName>
        <fullName evidence="7">Integrase catalytic domain-containing protein</fullName>
    </recommendedName>
</protein>
<dbReference type="InterPro" id="IPR001584">
    <property type="entry name" value="Integrase_cat-core"/>
</dbReference>
<dbReference type="Proteomes" id="UP001066276">
    <property type="component" value="Chromosome 6"/>
</dbReference>
<evidence type="ECO:0000256" key="4">
    <source>
        <dbReference type="ARBA" id="ARBA00022759"/>
    </source>
</evidence>
<dbReference type="PANTHER" id="PTHR41694">
    <property type="entry name" value="ENDOGENOUS RETROVIRUS GROUP K MEMBER POL PROTEIN"/>
    <property type="match status" value="1"/>
</dbReference>
<organism evidence="8 9">
    <name type="scientific">Pleurodeles waltl</name>
    <name type="common">Iberian ribbed newt</name>
    <dbReference type="NCBI Taxonomy" id="8319"/>
    <lineage>
        <taxon>Eukaryota</taxon>
        <taxon>Metazoa</taxon>
        <taxon>Chordata</taxon>
        <taxon>Craniata</taxon>
        <taxon>Vertebrata</taxon>
        <taxon>Euteleostomi</taxon>
        <taxon>Amphibia</taxon>
        <taxon>Batrachia</taxon>
        <taxon>Caudata</taxon>
        <taxon>Salamandroidea</taxon>
        <taxon>Salamandridae</taxon>
        <taxon>Pleurodelinae</taxon>
        <taxon>Pleurodeles</taxon>
    </lineage>
</organism>
<evidence type="ECO:0000256" key="5">
    <source>
        <dbReference type="ARBA" id="ARBA00022801"/>
    </source>
</evidence>
<dbReference type="GO" id="GO:0015074">
    <property type="term" value="P:DNA integration"/>
    <property type="evidence" value="ECO:0007669"/>
    <property type="project" value="InterPro"/>
</dbReference>
<accession>A0AAV7QAY9</accession>
<comment type="caution">
    <text evidence="8">The sequence shown here is derived from an EMBL/GenBank/DDBJ whole genome shotgun (WGS) entry which is preliminary data.</text>
</comment>
<proteinExistence type="predicted"/>
<evidence type="ECO:0000256" key="1">
    <source>
        <dbReference type="ARBA" id="ARBA00022679"/>
    </source>
</evidence>
<dbReference type="GO" id="GO:0016787">
    <property type="term" value="F:hydrolase activity"/>
    <property type="evidence" value="ECO:0007669"/>
    <property type="project" value="UniProtKB-KW"/>
</dbReference>
<dbReference type="SUPFAM" id="SSF53098">
    <property type="entry name" value="Ribonuclease H-like"/>
    <property type="match status" value="1"/>
</dbReference>
<keyword evidence="6" id="KW-0695">RNA-directed DNA polymerase</keyword>
<keyword evidence="4" id="KW-0255">Endonuclease</keyword>
<dbReference type="GO" id="GO:0004519">
    <property type="term" value="F:endonuclease activity"/>
    <property type="evidence" value="ECO:0007669"/>
    <property type="project" value="UniProtKB-KW"/>
</dbReference>
<evidence type="ECO:0000256" key="2">
    <source>
        <dbReference type="ARBA" id="ARBA00022695"/>
    </source>
</evidence>
<keyword evidence="1" id="KW-0808">Transferase</keyword>
<keyword evidence="5" id="KW-0378">Hydrolase</keyword>
<dbReference type="Gene3D" id="3.30.420.10">
    <property type="entry name" value="Ribonuclease H-like superfamily/Ribonuclease H"/>
    <property type="match status" value="1"/>
</dbReference>
<dbReference type="GO" id="GO:0035613">
    <property type="term" value="F:RNA stem-loop binding"/>
    <property type="evidence" value="ECO:0007669"/>
    <property type="project" value="TreeGrafter"/>
</dbReference>
<reference evidence="8" key="1">
    <citation type="journal article" date="2022" name="bioRxiv">
        <title>Sequencing and chromosome-scale assembly of the giantPleurodeles waltlgenome.</title>
        <authorList>
            <person name="Brown T."/>
            <person name="Elewa A."/>
            <person name="Iarovenko S."/>
            <person name="Subramanian E."/>
            <person name="Araus A.J."/>
            <person name="Petzold A."/>
            <person name="Susuki M."/>
            <person name="Suzuki K.-i.T."/>
            <person name="Hayashi T."/>
            <person name="Toyoda A."/>
            <person name="Oliveira C."/>
            <person name="Osipova E."/>
            <person name="Leigh N.D."/>
            <person name="Simon A."/>
            <person name="Yun M.H."/>
        </authorList>
    </citation>
    <scope>NUCLEOTIDE SEQUENCE</scope>
    <source>
        <strain evidence="8">20211129_DDA</strain>
        <tissue evidence="8">Liver</tissue>
    </source>
</reference>
<dbReference type="InterPro" id="IPR036397">
    <property type="entry name" value="RNaseH_sf"/>
</dbReference>
<evidence type="ECO:0000256" key="3">
    <source>
        <dbReference type="ARBA" id="ARBA00022722"/>
    </source>
</evidence>
<dbReference type="AlphaFoldDB" id="A0AAV7QAY9"/>
<keyword evidence="9" id="KW-1185">Reference proteome</keyword>
<sequence length="92" mass="10111">QMPLQKKPSGHIRRGTAAATVWQLDYIGPLPKEGGKSYVLTMVDTYSGLMLGMPCKSADQKSTLQGLNYLIKHYGVPDEIQTDRGTHFSGKT</sequence>
<feature type="non-terminal residue" evidence="8">
    <location>
        <position position="1"/>
    </location>
</feature>
<dbReference type="Pfam" id="PF00665">
    <property type="entry name" value="rve"/>
    <property type="match status" value="1"/>
</dbReference>